<organism evidence="1">
    <name type="scientific">marine metagenome</name>
    <dbReference type="NCBI Taxonomy" id="408172"/>
    <lineage>
        <taxon>unclassified sequences</taxon>
        <taxon>metagenomes</taxon>
        <taxon>ecological metagenomes</taxon>
    </lineage>
</organism>
<dbReference type="EMBL" id="UINC01015688">
    <property type="protein sequence ID" value="SVA65885.1"/>
    <property type="molecule type" value="Genomic_DNA"/>
</dbReference>
<reference evidence="1" key="1">
    <citation type="submission" date="2018-05" db="EMBL/GenBank/DDBJ databases">
        <authorList>
            <person name="Lanie J.A."/>
            <person name="Ng W.-L."/>
            <person name="Kazmierczak K.M."/>
            <person name="Andrzejewski T.M."/>
            <person name="Davidsen T.M."/>
            <person name="Wayne K.J."/>
            <person name="Tettelin H."/>
            <person name="Glass J.I."/>
            <person name="Rusch D."/>
            <person name="Podicherti R."/>
            <person name="Tsui H.-C.T."/>
            <person name="Winkler M.E."/>
        </authorList>
    </citation>
    <scope>NUCLEOTIDE SEQUENCE</scope>
</reference>
<name>A0A381XM95_9ZZZZ</name>
<dbReference type="InterPro" id="IPR036514">
    <property type="entry name" value="SGNH_hydro_sf"/>
</dbReference>
<gene>
    <name evidence="1" type="ORF">METZ01_LOCUS118739</name>
</gene>
<accession>A0A381XM95</accession>
<protein>
    <recommendedName>
        <fullName evidence="2">DUF4886 domain-containing protein</fullName>
    </recommendedName>
</protein>
<evidence type="ECO:0008006" key="2">
    <source>
        <dbReference type="Google" id="ProtNLM"/>
    </source>
</evidence>
<dbReference type="AlphaFoldDB" id="A0A381XM95"/>
<evidence type="ECO:0000313" key="1">
    <source>
        <dbReference type="EMBL" id="SVA65885.1"/>
    </source>
</evidence>
<dbReference type="Gene3D" id="3.40.50.1110">
    <property type="entry name" value="SGNH hydrolase"/>
    <property type="match status" value="1"/>
</dbReference>
<sequence length="266" mass="30774">MKKLLLFLFCLSLYPICFAYEEPIVKKPYQENPTSLLMIGNSFMYYNNSMHKPLLNLIRSSGKLGMGHRIRSITINSSSLSWHDLESYINNENIGSFNINSENILKKHESSGYQMVIMQDCSQCPIHPELKNIFHQDVEKHTNFLKKRGIEASLMMTWAYKDKPEMTEKLAREYILSGNKNNLLVIPVGLAFKNSSLEHPNIDLYTSDKRHPSREGSYLAACMIFSSIFQISPVGNNYFFDLNKDIALNLQRVAWKTFQDFYSTDK</sequence>
<proteinExistence type="predicted"/>